<dbReference type="EMBL" id="CAMGYJ010000010">
    <property type="protein sequence ID" value="CAI0552871.1"/>
    <property type="molecule type" value="Genomic_DNA"/>
</dbReference>
<protein>
    <recommendedName>
        <fullName evidence="4">Transmembrane protein</fullName>
    </recommendedName>
</protein>
<reference evidence="2" key="1">
    <citation type="submission" date="2022-08" db="EMBL/GenBank/DDBJ databases">
        <authorList>
            <person name="Gutierrez-Valencia J."/>
        </authorList>
    </citation>
    <scope>NUCLEOTIDE SEQUENCE</scope>
</reference>
<dbReference type="Proteomes" id="UP001154282">
    <property type="component" value="Unassembled WGS sequence"/>
</dbReference>
<evidence type="ECO:0008006" key="4">
    <source>
        <dbReference type="Google" id="ProtNLM"/>
    </source>
</evidence>
<evidence type="ECO:0000256" key="1">
    <source>
        <dbReference type="SAM" id="Phobius"/>
    </source>
</evidence>
<sequence>MVTSAVVDLRRHPRHRCLPFCSFSSISKRKREEYGRLSERSGRLTKSHRLWTLVCDQGLFRFYLPPFFVSLYQFLWTFFVYCRGRKGMNLLDLLRLLQRKKGNESARLPSFIAEEEWE</sequence>
<keyword evidence="1" id="KW-0472">Membrane</keyword>
<organism evidence="2 3">
    <name type="scientific">Linum tenue</name>
    <dbReference type="NCBI Taxonomy" id="586396"/>
    <lineage>
        <taxon>Eukaryota</taxon>
        <taxon>Viridiplantae</taxon>
        <taxon>Streptophyta</taxon>
        <taxon>Embryophyta</taxon>
        <taxon>Tracheophyta</taxon>
        <taxon>Spermatophyta</taxon>
        <taxon>Magnoliopsida</taxon>
        <taxon>eudicotyledons</taxon>
        <taxon>Gunneridae</taxon>
        <taxon>Pentapetalae</taxon>
        <taxon>rosids</taxon>
        <taxon>fabids</taxon>
        <taxon>Malpighiales</taxon>
        <taxon>Linaceae</taxon>
        <taxon>Linum</taxon>
    </lineage>
</organism>
<name>A0AAV0R6R2_9ROSI</name>
<evidence type="ECO:0000313" key="3">
    <source>
        <dbReference type="Proteomes" id="UP001154282"/>
    </source>
</evidence>
<comment type="caution">
    <text evidence="2">The sequence shown here is derived from an EMBL/GenBank/DDBJ whole genome shotgun (WGS) entry which is preliminary data.</text>
</comment>
<accession>A0AAV0R6R2</accession>
<keyword evidence="3" id="KW-1185">Reference proteome</keyword>
<dbReference type="AlphaFoldDB" id="A0AAV0R6R2"/>
<proteinExistence type="predicted"/>
<feature type="transmembrane region" description="Helical" evidence="1">
    <location>
        <begin position="62"/>
        <end position="82"/>
    </location>
</feature>
<evidence type="ECO:0000313" key="2">
    <source>
        <dbReference type="EMBL" id="CAI0552871.1"/>
    </source>
</evidence>
<keyword evidence="1" id="KW-1133">Transmembrane helix</keyword>
<gene>
    <name evidence="2" type="ORF">LITE_LOCUS46626</name>
</gene>
<keyword evidence="1" id="KW-0812">Transmembrane</keyword>